<evidence type="ECO:0000256" key="6">
    <source>
        <dbReference type="HAMAP-Rule" id="MF_00120"/>
    </source>
</evidence>
<feature type="region of interest" description="Disordered" evidence="7">
    <location>
        <begin position="149"/>
        <end position="178"/>
    </location>
</feature>
<accession>A0ABU3NNR9</accession>
<comment type="similarity">
    <text evidence="6">Belongs to the amidase family. GatA subfamily.</text>
</comment>
<feature type="domain" description="Amidase" evidence="8">
    <location>
        <begin position="54"/>
        <end position="504"/>
    </location>
</feature>
<proteinExistence type="inferred from homology"/>
<dbReference type="Gene3D" id="3.90.1300.10">
    <property type="entry name" value="Amidase signature (AS) domain"/>
    <property type="match status" value="1"/>
</dbReference>
<dbReference type="RefSeq" id="WP_315625125.1">
    <property type="nucleotide sequence ID" value="NZ_JAUHMF010000002.1"/>
</dbReference>
<protein>
    <recommendedName>
        <fullName evidence="6">Glutamyl-tRNA(Gln) amidotransferase subunit A</fullName>
        <shortName evidence="6">Glu-ADT subunit A</shortName>
        <ecNumber evidence="6">6.3.5.7</ecNumber>
    </recommendedName>
</protein>
<dbReference type="PANTHER" id="PTHR11895:SF151">
    <property type="entry name" value="GLUTAMYL-TRNA(GLN) AMIDOTRANSFERASE SUBUNIT A"/>
    <property type="match status" value="1"/>
</dbReference>
<dbReference type="InterPro" id="IPR004412">
    <property type="entry name" value="GatA"/>
</dbReference>
<dbReference type="PANTHER" id="PTHR11895">
    <property type="entry name" value="TRANSAMIDASE"/>
    <property type="match status" value="1"/>
</dbReference>
<keyword evidence="4 6" id="KW-0648">Protein biosynthesis</keyword>
<evidence type="ECO:0000256" key="2">
    <source>
        <dbReference type="ARBA" id="ARBA00022741"/>
    </source>
</evidence>
<evidence type="ECO:0000313" key="9">
    <source>
        <dbReference type="EMBL" id="MDT8898467.1"/>
    </source>
</evidence>
<dbReference type="InterPro" id="IPR036928">
    <property type="entry name" value="AS_sf"/>
</dbReference>
<evidence type="ECO:0000256" key="3">
    <source>
        <dbReference type="ARBA" id="ARBA00022840"/>
    </source>
</evidence>
<evidence type="ECO:0000313" key="10">
    <source>
        <dbReference type="Proteomes" id="UP001254165"/>
    </source>
</evidence>
<evidence type="ECO:0000259" key="8">
    <source>
        <dbReference type="Pfam" id="PF01425"/>
    </source>
</evidence>
<dbReference type="InterPro" id="IPR000120">
    <property type="entry name" value="Amidase"/>
</dbReference>
<comment type="catalytic activity">
    <reaction evidence="6">
        <text>L-glutamyl-tRNA(Gln) + L-glutamine + ATP + H2O = L-glutaminyl-tRNA(Gln) + L-glutamate + ADP + phosphate + H(+)</text>
        <dbReference type="Rhea" id="RHEA:17521"/>
        <dbReference type="Rhea" id="RHEA-COMP:9681"/>
        <dbReference type="Rhea" id="RHEA-COMP:9684"/>
        <dbReference type="ChEBI" id="CHEBI:15377"/>
        <dbReference type="ChEBI" id="CHEBI:15378"/>
        <dbReference type="ChEBI" id="CHEBI:29985"/>
        <dbReference type="ChEBI" id="CHEBI:30616"/>
        <dbReference type="ChEBI" id="CHEBI:43474"/>
        <dbReference type="ChEBI" id="CHEBI:58359"/>
        <dbReference type="ChEBI" id="CHEBI:78520"/>
        <dbReference type="ChEBI" id="CHEBI:78521"/>
        <dbReference type="ChEBI" id="CHEBI:456216"/>
        <dbReference type="EC" id="6.3.5.7"/>
    </reaction>
</comment>
<dbReference type="Pfam" id="PF01425">
    <property type="entry name" value="Amidase"/>
    <property type="match status" value="1"/>
</dbReference>
<keyword evidence="1 6" id="KW-0436">Ligase</keyword>
<feature type="active site" description="Charge relay system" evidence="6">
    <location>
        <position position="95"/>
    </location>
</feature>
<keyword evidence="10" id="KW-1185">Reference proteome</keyword>
<organism evidence="9 10">
    <name type="scientific">Thermanaerothrix solaris</name>
    <dbReference type="NCBI Taxonomy" id="3058434"/>
    <lineage>
        <taxon>Bacteria</taxon>
        <taxon>Bacillati</taxon>
        <taxon>Chloroflexota</taxon>
        <taxon>Anaerolineae</taxon>
        <taxon>Anaerolineales</taxon>
        <taxon>Anaerolineaceae</taxon>
        <taxon>Thermanaerothrix</taxon>
    </lineage>
</organism>
<name>A0ABU3NNR9_9CHLR</name>
<dbReference type="HAMAP" id="MF_00120">
    <property type="entry name" value="GatA"/>
    <property type="match status" value="1"/>
</dbReference>
<evidence type="ECO:0000256" key="5">
    <source>
        <dbReference type="ARBA" id="ARBA00025295"/>
    </source>
</evidence>
<gene>
    <name evidence="6" type="primary">gatA</name>
    <name evidence="9" type="ORF">QYE77_09320</name>
</gene>
<keyword evidence="3 6" id="KW-0067">ATP-binding</keyword>
<comment type="caution">
    <text evidence="9">The sequence shown here is derived from an EMBL/GenBank/DDBJ whole genome shotgun (WGS) entry which is preliminary data.</text>
</comment>
<dbReference type="Proteomes" id="UP001254165">
    <property type="component" value="Unassembled WGS sequence"/>
</dbReference>
<dbReference type="EC" id="6.3.5.7" evidence="6"/>
<reference evidence="9 10" key="1">
    <citation type="submission" date="2023-07" db="EMBL/GenBank/DDBJ databases">
        <title>Novel species of Thermanaerothrix with wide hydrolytic capabilities.</title>
        <authorList>
            <person name="Zayulina K.S."/>
            <person name="Podosokorskaya O.A."/>
            <person name="Elcheninov A.G."/>
        </authorList>
    </citation>
    <scope>NUCLEOTIDE SEQUENCE [LARGE SCALE GENOMIC DNA]</scope>
    <source>
        <strain evidence="9 10">4228-RoL</strain>
    </source>
</reference>
<dbReference type="InterPro" id="IPR023631">
    <property type="entry name" value="Amidase_dom"/>
</dbReference>
<comment type="subunit">
    <text evidence="6">Heterotrimer of A, B and C subunits.</text>
</comment>
<sequence>MELCDLSAHELSLLLRQGRVSAVEILESCLQRIARVDGRPGALEPGDPLPEDAERVHAFITLTAERARAQAEAVDRRLAAGEALGPLAGIPFTVKDIFCVQGTPSTAASRILANFVAPYTATPVARMEAAGAIMLGKVNLDEFTYGSSNESSAFRPTPRNPWKLDRVPGGSSGGSTASVAAGEAPLSLGTDTAGSIRQPAAFCGVVGVKPTYGRVSRYGLIAFGSSLDCPGPIARNVTDAALMLQAIAGPDPHDSTAANLPVPDYLAALEEGVKGLRIGLSPDYFRITFPDPERGEYDQQPIPAEIADAVRRAADVLADLGAEIIEDVPMPNTRYGIPAYFVISRVEAASNLHRYDGVKYGYRTPQPVQDLHEMYRKTRNEGFGLQPKLRILMGMYVSAAQYSAQYYQRALRVRTLIRRDFEQAFDPHGKYRLHALLTPTTPTTAFPLGAVYGDSVLMQYADQLTVPANHAGIPGISIPAGLDHEGLPIGIQFLGPDFSEALLLRIARAFERATEDAPWRQARPEVLQHLAAS</sequence>
<evidence type="ECO:0000256" key="1">
    <source>
        <dbReference type="ARBA" id="ARBA00022598"/>
    </source>
</evidence>
<feature type="active site" description="Acyl-ester intermediate" evidence="6">
    <location>
        <position position="195"/>
    </location>
</feature>
<dbReference type="EMBL" id="JAUHMF010000002">
    <property type="protein sequence ID" value="MDT8898467.1"/>
    <property type="molecule type" value="Genomic_DNA"/>
</dbReference>
<evidence type="ECO:0000256" key="7">
    <source>
        <dbReference type="SAM" id="MobiDB-lite"/>
    </source>
</evidence>
<feature type="active site" description="Charge relay system" evidence="6">
    <location>
        <position position="171"/>
    </location>
</feature>
<keyword evidence="2 6" id="KW-0547">Nucleotide-binding</keyword>
<evidence type="ECO:0000256" key="4">
    <source>
        <dbReference type="ARBA" id="ARBA00022917"/>
    </source>
</evidence>
<dbReference type="SUPFAM" id="SSF75304">
    <property type="entry name" value="Amidase signature (AS) enzymes"/>
    <property type="match status" value="1"/>
</dbReference>
<comment type="function">
    <text evidence="5 6">Allows the formation of correctly charged Gln-tRNA(Gln) through the transamidation of misacylated Glu-tRNA(Gln) in organisms which lack glutaminyl-tRNA synthetase. The reaction takes place in the presence of glutamine and ATP through an activated gamma-phospho-Glu-tRNA(Gln).</text>
</comment>